<dbReference type="EMBL" id="CP053073">
    <property type="protein sequence ID" value="QJR14492.1"/>
    <property type="molecule type" value="Genomic_DNA"/>
</dbReference>
<dbReference type="InterPro" id="IPR037021">
    <property type="entry name" value="RnfH_sf"/>
</dbReference>
<dbReference type="Proteomes" id="UP000503096">
    <property type="component" value="Chromosome"/>
</dbReference>
<accession>A0A6M4H5C8</accession>
<dbReference type="HAMAP" id="MF_00460">
    <property type="entry name" value="UPF0125_RnfH"/>
    <property type="match status" value="1"/>
</dbReference>
<dbReference type="InterPro" id="IPR016155">
    <property type="entry name" value="Mopterin_synth/thiamin_S_b"/>
</dbReference>
<proteinExistence type="inferred from homology"/>
<protein>
    <recommendedName>
        <fullName evidence="2">UPF0125 protein DSM104440_01293</fullName>
    </recommendedName>
</protein>
<dbReference type="FunCoup" id="A0A6M4H5C8">
    <property type="interactions" value="84"/>
</dbReference>
<dbReference type="AlphaFoldDB" id="A0A6M4H5C8"/>
<gene>
    <name evidence="3" type="ORF">DSM104440_01293</name>
</gene>
<dbReference type="InParanoid" id="A0A6M4H5C8"/>
<dbReference type="SUPFAM" id="SSF54285">
    <property type="entry name" value="MoaD/ThiS"/>
    <property type="match status" value="1"/>
</dbReference>
<evidence type="ECO:0000256" key="1">
    <source>
        <dbReference type="ARBA" id="ARBA00010645"/>
    </source>
</evidence>
<dbReference type="RefSeq" id="WP_171161237.1">
    <property type="nucleotide sequence ID" value="NZ_CP053073.1"/>
</dbReference>
<keyword evidence="4" id="KW-1185">Reference proteome</keyword>
<dbReference type="InterPro" id="IPR005346">
    <property type="entry name" value="RnfH"/>
</dbReference>
<name>A0A6M4H5C8_9PROT</name>
<evidence type="ECO:0000256" key="2">
    <source>
        <dbReference type="HAMAP-Rule" id="MF_00460"/>
    </source>
</evidence>
<evidence type="ECO:0000313" key="3">
    <source>
        <dbReference type="EMBL" id="QJR14492.1"/>
    </source>
</evidence>
<dbReference type="NCBIfam" id="NF002490">
    <property type="entry name" value="PRK01777.1"/>
    <property type="match status" value="1"/>
</dbReference>
<dbReference type="PANTHER" id="PTHR37483:SF1">
    <property type="entry name" value="UPF0125 PROTEIN RATB"/>
    <property type="match status" value="1"/>
</dbReference>
<dbReference type="KEGG" id="upl:DSM104440_01293"/>
<dbReference type="Pfam" id="PF03658">
    <property type="entry name" value="Ub-RnfH"/>
    <property type="match status" value="1"/>
</dbReference>
<sequence>MKVSIAIALPRRQEVIELDLPAGSTVADAVSAANVAQRYPEVEAAKWRTGIWSVERSGATVLREGDRVELYRELQADAKQMRRERVKVKRATRSRSGS</sequence>
<dbReference type="Gene3D" id="3.10.20.280">
    <property type="entry name" value="RnfH-like"/>
    <property type="match status" value="1"/>
</dbReference>
<organism evidence="3 4">
    <name type="scientific">Usitatibacter palustris</name>
    <dbReference type="NCBI Taxonomy" id="2732487"/>
    <lineage>
        <taxon>Bacteria</taxon>
        <taxon>Pseudomonadati</taxon>
        <taxon>Pseudomonadota</taxon>
        <taxon>Betaproteobacteria</taxon>
        <taxon>Nitrosomonadales</taxon>
        <taxon>Usitatibacteraceae</taxon>
        <taxon>Usitatibacter</taxon>
    </lineage>
</organism>
<evidence type="ECO:0000313" key="4">
    <source>
        <dbReference type="Proteomes" id="UP000503096"/>
    </source>
</evidence>
<dbReference type="PANTHER" id="PTHR37483">
    <property type="entry name" value="UPF0125 PROTEIN RATB"/>
    <property type="match status" value="1"/>
</dbReference>
<comment type="similarity">
    <text evidence="1 2">Belongs to the UPF0125 (RnfH) family.</text>
</comment>
<reference evidence="3 4" key="1">
    <citation type="submission" date="2020-04" db="EMBL/GenBank/DDBJ databases">
        <title>Usitatibacter rugosus gen. nov., sp. nov. and Usitatibacter palustris sp. nov., novel members of Usitatibacteraceae fam. nov. within the order Nitrosomonadales isolated from soil.</title>
        <authorList>
            <person name="Huber K.J."/>
            <person name="Neumann-Schaal M."/>
            <person name="Geppert A."/>
            <person name="Luckner M."/>
            <person name="Wanner G."/>
            <person name="Overmann J."/>
        </authorList>
    </citation>
    <scope>NUCLEOTIDE SEQUENCE [LARGE SCALE GENOMIC DNA]</scope>
    <source>
        <strain evidence="3 4">Swamp67</strain>
    </source>
</reference>